<accession>A0ABX3IJK3</accession>
<name>A0ABX3IJK3_9BACT</name>
<feature type="domain" description="HTH cro/C1-type" evidence="1">
    <location>
        <begin position="71"/>
        <end position="117"/>
    </location>
</feature>
<comment type="caution">
    <text evidence="2">The sequence shown here is derived from an EMBL/GenBank/DDBJ whole genome shotgun (WGS) entry which is preliminary data.</text>
</comment>
<evidence type="ECO:0000313" key="3">
    <source>
        <dbReference type="Proteomes" id="UP000242616"/>
    </source>
</evidence>
<protein>
    <recommendedName>
        <fullName evidence="1">HTH cro/C1-type domain-containing protein</fullName>
    </recommendedName>
</protein>
<dbReference type="Gene3D" id="1.10.260.40">
    <property type="entry name" value="lambda repressor-like DNA-binding domains"/>
    <property type="match status" value="1"/>
</dbReference>
<dbReference type="EMBL" id="LBFC01000015">
    <property type="protein sequence ID" value="ONN27469.1"/>
    <property type="molecule type" value="Genomic_DNA"/>
</dbReference>
<dbReference type="CDD" id="cd00093">
    <property type="entry name" value="HTH_XRE"/>
    <property type="match status" value="1"/>
</dbReference>
<dbReference type="Pfam" id="PF01381">
    <property type="entry name" value="HTH_3"/>
    <property type="match status" value="1"/>
</dbReference>
<dbReference type="PROSITE" id="PS50943">
    <property type="entry name" value="HTH_CROC1"/>
    <property type="match status" value="1"/>
</dbReference>
<evidence type="ECO:0000313" key="2">
    <source>
        <dbReference type="EMBL" id="ONN27469.1"/>
    </source>
</evidence>
<dbReference type="InterPro" id="IPR025272">
    <property type="entry name" value="SocA_Panacea"/>
</dbReference>
<dbReference type="InterPro" id="IPR010982">
    <property type="entry name" value="Lambda_DNA-bd_dom_sf"/>
</dbReference>
<dbReference type="SUPFAM" id="SSF47413">
    <property type="entry name" value="lambda repressor-like DNA-binding domains"/>
    <property type="match status" value="1"/>
</dbReference>
<sequence length="334" mass="38955">MKCPKCGAELKKRRGKEKRLFKGKEVEVSYDVFVCPQCKSSFIDFSSIEKAWRDIWNKYEKGNNIPSPDILRRARENLKLTGEELAKIIGRTKSLISKLENGTRRLTEPLLKLYLDYIIPGGENFAQLVNEALIEGRITKEERDEFLKRIALSNNTIDVIFEQEILSEHGNIPSDLNGYTVFDGEKFCSVVSRIMSIKKTLDIMKLFKLIFYIDAVSYTMIDKSITGLRYKSNKYGPTPYNYDLILTYLKKKGVVSEHPDKEYCLNYCENYKSIKNLSKEEDMIIDLVLKEYGNLSSKKLSELTHKEKCWKETERGKIIRFKQDMIHKKISVRY</sequence>
<proteinExistence type="predicted"/>
<dbReference type="Pfam" id="PF13274">
    <property type="entry name" value="SocA_Panacea"/>
    <property type="match status" value="1"/>
</dbReference>
<keyword evidence="3" id="KW-1185">Reference proteome</keyword>
<dbReference type="InterPro" id="IPR001387">
    <property type="entry name" value="Cro/C1-type_HTH"/>
</dbReference>
<dbReference type="RefSeq" id="WP_077198126.1">
    <property type="nucleotide sequence ID" value="NZ_LBFC01000015.1"/>
</dbReference>
<dbReference type="Proteomes" id="UP000242616">
    <property type="component" value="Unassembled WGS sequence"/>
</dbReference>
<dbReference type="SMART" id="SM00530">
    <property type="entry name" value="HTH_XRE"/>
    <property type="match status" value="1"/>
</dbReference>
<reference evidence="2 3" key="1">
    <citation type="submission" date="2015-06" db="EMBL/GenBank/DDBJ databases">
        <title>Genome sequencing of Thermotogales isolates from hydrothermal vents.</title>
        <authorList>
            <person name="Haverkamp T.H."/>
            <person name="Kublanov I.V."/>
            <person name="Nesbo C.L."/>
        </authorList>
    </citation>
    <scope>NUCLEOTIDE SEQUENCE [LARGE SCALE GENOMIC DNA]</scope>
    <source>
        <strain evidence="3">ik275mar</strain>
    </source>
</reference>
<dbReference type="Gene3D" id="3.10.20.860">
    <property type="match status" value="1"/>
</dbReference>
<evidence type="ECO:0000259" key="1">
    <source>
        <dbReference type="PROSITE" id="PS50943"/>
    </source>
</evidence>
<organism evidence="2 3">
    <name type="scientific">Thermosipho affectus</name>
    <dbReference type="NCBI Taxonomy" id="660294"/>
    <lineage>
        <taxon>Bacteria</taxon>
        <taxon>Thermotogati</taxon>
        <taxon>Thermotogota</taxon>
        <taxon>Thermotogae</taxon>
        <taxon>Thermotogales</taxon>
        <taxon>Fervidobacteriaceae</taxon>
        <taxon>Thermosipho</taxon>
    </lineage>
</organism>
<gene>
    <name evidence="2" type="ORF">XJ44_03940</name>
</gene>